<feature type="domain" description="Phosphoadenosine phosphosulphate reductase" evidence="7">
    <location>
        <begin position="49"/>
        <end position="225"/>
    </location>
</feature>
<proteinExistence type="inferred from homology"/>
<comment type="caution">
    <text evidence="8">The sequence shown here is derived from an EMBL/GenBank/DDBJ whole genome shotgun (WGS) entry which is preliminary data.</text>
</comment>
<dbReference type="EMBL" id="VCQV01000004">
    <property type="protein sequence ID" value="TWP37992.1"/>
    <property type="molecule type" value="Genomic_DNA"/>
</dbReference>
<keyword evidence="6" id="KW-0963">Cytoplasm</keyword>
<feature type="binding site" evidence="6">
    <location>
        <position position="222"/>
    </location>
    <ligand>
        <name>[4Fe-4S] cluster</name>
        <dbReference type="ChEBI" id="CHEBI:49883"/>
    </ligand>
</feature>
<sequence length="275" mass="30991">MTQLDLAPQTADGRVVFDDLEIGEIAVDLDDQEPEDVIEWALETFGDRIAIVTALQEDGMAVLDMAVRIKPDVRVITVDTGRLPQETYQFIEEVRAHYPKTQWDVLFPEAAEVESMVARRGVNLFQNSVEERMLCCQIRKVRPLVKSLQGLDGWFTGLRRDQWASRAAIKKVELDHDHEGIVKVNALADWEGDEVKAYIEENGVPVHPLYAKGYTSFGCAPCTRAIEPGENERAGRWWWETGAPKECGIHCPIETGSFEHEAEAIFAEAERKSGH</sequence>
<evidence type="ECO:0000256" key="6">
    <source>
        <dbReference type="HAMAP-Rule" id="MF_00063"/>
    </source>
</evidence>
<dbReference type="GO" id="GO:0046872">
    <property type="term" value="F:metal ion binding"/>
    <property type="evidence" value="ECO:0007669"/>
    <property type="project" value="UniProtKB-KW"/>
</dbReference>
<evidence type="ECO:0000313" key="9">
    <source>
        <dbReference type="Proteomes" id="UP000320244"/>
    </source>
</evidence>
<comment type="function">
    <text evidence="6">Catalyzes the formation of sulfite from adenosine 5'-phosphosulfate (APS) using thioredoxin as an electron donor.</text>
</comment>
<reference evidence="8 9" key="1">
    <citation type="submission" date="2019-05" db="EMBL/GenBank/DDBJ databases">
        <authorList>
            <person name="Lee S.D."/>
        </authorList>
    </citation>
    <scope>NUCLEOTIDE SEQUENCE [LARGE SCALE GENOMIC DNA]</scope>
    <source>
        <strain evidence="8 9">C5-26</strain>
    </source>
</reference>
<dbReference type="EC" id="1.8.4.10" evidence="6"/>
<comment type="subcellular location">
    <subcellularLocation>
        <location evidence="6">Cytoplasm</location>
    </subcellularLocation>
</comment>
<evidence type="ECO:0000313" key="8">
    <source>
        <dbReference type="EMBL" id="TWP37992.1"/>
    </source>
</evidence>
<reference evidence="8 9" key="2">
    <citation type="submission" date="2019-08" db="EMBL/GenBank/DDBJ databases">
        <title>Jejuicoccus antrihumi gen. nov., sp. nov., a new member of the family Dermacoccaceae isolated from a cave.</title>
        <authorList>
            <person name="Schumann P."/>
            <person name="Kim I.S."/>
        </authorList>
    </citation>
    <scope>NUCLEOTIDE SEQUENCE [LARGE SCALE GENOMIC DNA]</scope>
    <source>
        <strain evidence="8 9">C5-26</strain>
    </source>
</reference>
<dbReference type="GO" id="GO:0019379">
    <property type="term" value="P:sulfate assimilation, phosphoadenylyl sulfate reduction by phosphoadenylyl-sulfate reductase (thioredoxin)"/>
    <property type="evidence" value="ECO:0007669"/>
    <property type="project" value="UniProtKB-UniRule"/>
</dbReference>
<dbReference type="InterPro" id="IPR002500">
    <property type="entry name" value="PAPS_reduct_dom"/>
</dbReference>
<evidence type="ECO:0000256" key="5">
    <source>
        <dbReference type="ARBA" id="ARBA00023014"/>
    </source>
</evidence>
<comment type="cofactor">
    <cofactor evidence="6">
        <name>[4Fe-4S] cluster</name>
        <dbReference type="ChEBI" id="CHEBI:49883"/>
    </cofactor>
    <text evidence="6">Binds 1 [4Fe-4S] cluster per subunit.</text>
</comment>
<protein>
    <recommendedName>
        <fullName evidence="6">Adenosine 5'-phosphosulfate reductase</fullName>
        <shortName evidence="6">APS reductase</shortName>
        <ecNumber evidence="6">1.8.4.10</ecNumber>
    </recommendedName>
    <alternativeName>
        <fullName evidence="6">5'-adenylylsulfate reductase</fullName>
    </alternativeName>
    <alternativeName>
        <fullName evidence="6">Thioredoxin-dependent 5'-adenylylsulfate reductase</fullName>
    </alternativeName>
</protein>
<dbReference type="InterPro" id="IPR004511">
    <property type="entry name" value="PAPS/APS_Rdtase"/>
</dbReference>
<accession>A0A563E708</accession>
<feature type="binding site" evidence="6">
    <location>
        <position position="136"/>
    </location>
    <ligand>
        <name>[4Fe-4S] cluster</name>
        <dbReference type="ChEBI" id="CHEBI:49883"/>
    </ligand>
</feature>
<evidence type="ECO:0000256" key="2">
    <source>
        <dbReference type="ARBA" id="ARBA00022723"/>
    </source>
</evidence>
<dbReference type="SUPFAM" id="SSF52402">
    <property type="entry name" value="Adenine nucleotide alpha hydrolases-like"/>
    <property type="match status" value="1"/>
</dbReference>
<dbReference type="GO" id="GO:0043866">
    <property type="term" value="F:adenylyl-sulfate reductase (thioredoxin) activity"/>
    <property type="evidence" value="ECO:0007669"/>
    <property type="project" value="UniProtKB-EC"/>
</dbReference>
<keyword evidence="4 6" id="KW-0408">Iron</keyword>
<dbReference type="InterPro" id="IPR014729">
    <property type="entry name" value="Rossmann-like_a/b/a_fold"/>
</dbReference>
<organism evidence="8 9">
    <name type="scientific">Leekyejoonella antrihumi</name>
    <dbReference type="NCBI Taxonomy" id="1660198"/>
    <lineage>
        <taxon>Bacteria</taxon>
        <taxon>Bacillati</taxon>
        <taxon>Actinomycetota</taxon>
        <taxon>Actinomycetes</taxon>
        <taxon>Micrococcales</taxon>
        <taxon>Dermacoccaceae</taxon>
        <taxon>Leekyejoonella</taxon>
    </lineage>
</organism>
<gene>
    <name evidence="6" type="primary">cysH</name>
    <name evidence="8" type="ORF">FGL98_04600</name>
</gene>
<evidence type="ECO:0000256" key="4">
    <source>
        <dbReference type="ARBA" id="ARBA00023004"/>
    </source>
</evidence>
<dbReference type="AlphaFoldDB" id="A0A563E708"/>
<dbReference type="OrthoDB" id="9794018at2"/>
<keyword evidence="2 6" id="KW-0479">Metal-binding</keyword>
<keyword evidence="3 6" id="KW-0560">Oxidoreductase</keyword>
<dbReference type="HAMAP" id="MF_00063">
    <property type="entry name" value="CysH"/>
    <property type="match status" value="1"/>
</dbReference>
<dbReference type="RefSeq" id="WP_146315562.1">
    <property type="nucleotide sequence ID" value="NZ_VCQV01000004.1"/>
</dbReference>
<dbReference type="PIRSF" id="PIRSF000857">
    <property type="entry name" value="PAPS_reductase"/>
    <property type="match status" value="1"/>
</dbReference>
<dbReference type="CDD" id="cd23945">
    <property type="entry name" value="PAPS_reductase"/>
    <property type="match status" value="1"/>
</dbReference>
<feature type="active site" description="Nucleophile; cysteine thiosulfonate intermediate" evidence="6">
    <location>
        <position position="247"/>
    </location>
</feature>
<dbReference type="NCBIfam" id="NF002537">
    <property type="entry name" value="PRK02090.1"/>
    <property type="match status" value="1"/>
</dbReference>
<evidence type="ECO:0000256" key="1">
    <source>
        <dbReference type="ARBA" id="ARBA00009732"/>
    </source>
</evidence>
<name>A0A563E708_9MICO</name>
<dbReference type="GO" id="GO:0051539">
    <property type="term" value="F:4 iron, 4 sulfur cluster binding"/>
    <property type="evidence" value="ECO:0007669"/>
    <property type="project" value="UniProtKB-UniRule"/>
</dbReference>
<comment type="similarity">
    <text evidence="1 6">Belongs to the PAPS reductase family. CysH subfamily.</text>
</comment>
<dbReference type="GO" id="GO:0070814">
    <property type="term" value="P:hydrogen sulfide biosynthetic process"/>
    <property type="evidence" value="ECO:0007669"/>
    <property type="project" value="UniProtKB-UniRule"/>
</dbReference>
<dbReference type="Proteomes" id="UP000320244">
    <property type="component" value="Unassembled WGS sequence"/>
</dbReference>
<evidence type="ECO:0000256" key="3">
    <source>
        <dbReference type="ARBA" id="ARBA00023002"/>
    </source>
</evidence>
<keyword evidence="5 6" id="KW-0411">Iron-sulfur</keyword>
<dbReference type="PANTHER" id="PTHR46482">
    <property type="entry name" value="5'-ADENYLYLSULFATE REDUCTASE 3, CHLOROPLASTIC"/>
    <property type="match status" value="1"/>
</dbReference>
<comment type="catalytic activity">
    <reaction evidence="6">
        <text>[thioredoxin]-disulfide + sulfite + AMP + 2 H(+) = adenosine 5'-phosphosulfate + [thioredoxin]-dithiol</text>
        <dbReference type="Rhea" id="RHEA:21976"/>
        <dbReference type="Rhea" id="RHEA-COMP:10698"/>
        <dbReference type="Rhea" id="RHEA-COMP:10700"/>
        <dbReference type="ChEBI" id="CHEBI:15378"/>
        <dbReference type="ChEBI" id="CHEBI:17359"/>
        <dbReference type="ChEBI" id="CHEBI:29950"/>
        <dbReference type="ChEBI" id="CHEBI:50058"/>
        <dbReference type="ChEBI" id="CHEBI:58243"/>
        <dbReference type="ChEBI" id="CHEBI:456215"/>
        <dbReference type="EC" id="1.8.4.10"/>
    </reaction>
</comment>
<feature type="binding site" evidence="6">
    <location>
        <position position="219"/>
    </location>
    <ligand>
        <name>[4Fe-4S] cluster</name>
        <dbReference type="ChEBI" id="CHEBI:49883"/>
    </ligand>
</feature>
<comment type="pathway">
    <text evidence="6">Sulfur metabolism; hydrogen sulfide biosynthesis; sulfite from sulfate.</text>
</comment>
<dbReference type="Gene3D" id="3.40.50.620">
    <property type="entry name" value="HUPs"/>
    <property type="match status" value="1"/>
</dbReference>
<dbReference type="GO" id="GO:0004604">
    <property type="term" value="F:phosphoadenylyl-sulfate reductase (thioredoxin) activity"/>
    <property type="evidence" value="ECO:0007669"/>
    <property type="project" value="UniProtKB-UniRule"/>
</dbReference>
<evidence type="ECO:0000259" key="7">
    <source>
        <dbReference type="Pfam" id="PF01507"/>
    </source>
</evidence>
<keyword evidence="9" id="KW-1185">Reference proteome</keyword>
<feature type="binding site" evidence="6">
    <location>
        <position position="135"/>
    </location>
    <ligand>
        <name>[4Fe-4S] cluster</name>
        <dbReference type="ChEBI" id="CHEBI:49883"/>
    </ligand>
</feature>
<dbReference type="Pfam" id="PF01507">
    <property type="entry name" value="PAPS_reduct"/>
    <property type="match status" value="1"/>
</dbReference>
<dbReference type="GO" id="GO:0005737">
    <property type="term" value="C:cytoplasm"/>
    <property type="evidence" value="ECO:0007669"/>
    <property type="project" value="UniProtKB-SubCell"/>
</dbReference>
<dbReference type="NCBIfam" id="TIGR00434">
    <property type="entry name" value="cysH"/>
    <property type="match status" value="1"/>
</dbReference>
<dbReference type="PANTHER" id="PTHR46482:SF9">
    <property type="entry name" value="5'-ADENYLYLSULFATE REDUCTASE 1, CHLOROPLASTIC"/>
    <property type="match status" value="1"/>
</dbReference>